<dbReference type="InterPro" id="IPR024749">
    <property type="entry name" value="Collagen-bd_put"/>
</dbReference>
<dbReference type="AlphaFoldDB" id="A0A146G4H5"/>
<keyword evidence="4" id="KW-1185">Reference proteome</keyword>
<dbReference type="EMBL" id="BDCO01000002">
    <property type="protein sequence ID" value="GAT32675.1"/>
    <property type="molecule type" value="Genomic_DNA"/>
</dbReference>
<dbReference type="PANTHER" id="PTHR37836:SF3">
    <property type="entry name" value="ENDOGLUCANASE"/>
    <property type="match status" value="1"/>
</dbReference>
<evidence type="ECO:0000313" key="4">
    <source>
        <dbReference type="Proteomes" id="UP000076023"/>
    </source>
</evidence>
<reference evidence="4" key="1">
    <citation type="journal article" date="2017" name="Genome Announc.">
        <title>Draft Genome Sequence of Terrimicrobium sacchariphilum NM-5T, a Facultative Anaerobic Soil Bacterium of the Class Spartobacteria.</title>
        <authorList>
            <person name="Qiu Y.L."/>
            <person name="Tourlousse D.M."/>
            <person name="Matsuura N."/>
            <person name="Ohashi A."/>
            <person name="Sekiguchi Y."/>
        </authorList>
    </citation>
    <scope>NUCLEOTIDE SEQUENCE [LARGE SCALE GENOMIC DNA]</scope>
    <source>
        <strain evidence="4">NM-5</strain>
    </source>
</reference>
<gene>
    <name evidence="3" type="ORF">TSACC_21075</name>
</gene>
<dbReference type="InterPro" id="IPR017853">
    <property type="entry name" value="GH"/>
</dbReference>
<evidence type="ECO:0000259" key="2">
    <source>
        <dbReference type="Pfam" id="PF13204"/>
    </source>
</evidence>
<dbReference type="OrthoDB" id="59486at2"/>
<dbReference type="RefSeq" id="WP_084400245.1">
    <property type="nucleotide sequence ID" value="NZ_BDCO01000002.1"/>
</dbReference>
<dbReference type="Gene3D" id="3.20.20.80">
    <property type="entry name" value="Glycosidases"/>
    <property type="match status" value="1"/>
</dbReference>
<comment type="caution">
    <text evidence="3">The sequence shown here is derived from an EMBL/GenBank/DDBJ whole genome shotgun (WGS) entry which is preliminary data.</text>
</comment>
<proteinExistence type="predicted"/>
<feature type="domain" description="Apiosidase-like catalytic" evidence="2">
    <location>
        <begin position="12"/>
        <end position="330"/>
    </location>
</feature>
<feature type="domain" description="Putative collagen-binding" evidence="1">
    <location>
        <begin position="333"/>
        <end position="431"/>
    </location>
</feature>
<dbReference type="PANTHER" id="PTHR37836">
    <property type="entry name" value="LMO1036 PROTEIN"/>
    <property type="match status" value="1"/>
</dbReference>
<dbReference type="Pfam" id="PF13204">
    <property type="entry name" value="Apiosidase"/>
    <property type="match status" value="1"/>
</dbReference>
<dbReference type="SUPFAM" id="SSF51445">
    <property type="entry name" value="(Trans)glycosidases"/>
    <property type="match status" value="1"/>
</dbReference>
<accession>A0A146G4H5</accession>
<dbReference type="STRING" id="690879.TSACC_21075"/>
<dbReference type="InterPro" id="IPR025277">
    <property type="entry name" value="Apiosidase-like_cat_dom"/>
</dbReference>
<sequence>MPTSLPQPQAISDNGRYLLDAGGRPFFWLGDTAWELFHRLTREDALHYLERRAAQGYTVIQAVALAELQGLESPNAYGHLPLADRDPARPNDDYFAHVDWVVTQANRLGLCIALLPTWACHWHPENAVFTPENAEAYGEWIGRRYRSAGIVWVLGGDKAVETDRHRAIIRAMARGVRQGDGGAHLMTFHPGGGLGSAESFHDEPWLDFNMRQNGHVAEYTGRYDKTRRDYDREPVKPVIDAEPIYEDHPVSFDAHGRGHSLAVDTRRALYWDLFSGAFGHTYGHHSVWQMWEPGRAGINLPVMSWRDALDQPGAAQMRHARALLESRPFLTRIPDDTLIVPHDHATVLPGAGLYRFAATRDSAGSYAMIYAPAGRNFHVRTENLTGERLKAWWFHPRTGESTLIGLIDRWEELAFRHPEEGEMIDLVLVLDDASRNFPKPGTLS</sequence>
<dbReference type="Proteomes" id="UP000076023">
    <property type="component" value="Unassembled WGS sequence"/>
</dbReference>
<name>A0A146G4H5_TERSA</name>
<evidence type="ECO:0000313" key="3">
    <source>
        <dbReference type="EMBL" id="GAT32675.1"/>
    </source>
</evidence>
<protein>
    <submittedName>
        <fullName evidence="3">Putative collagen-binding domain of a collagenase</fullName>
    </submittedName>
</protein>
<evidence type="ECO:0000259" key="1">
    <source>
        <dbReference type="Pfam" id="PF12904"/>
    </source>
</evidence>
<dbReference type="InParanoid" id="A0A146G4H5"/>
<dbReference type="Pfam" id="PF12904">
    <property type="entry name" value="Collagen_bind_2"/>
    <property type="match status" value="1"/>
</dbReference>
<organism evidence="3 4">
    <name type="scientific">Terrimicrobium sacchariphilum</name>
    <dbReference type="NCBI Taxonomy" id="690879"/>
    <lineage>
        <taxon>Bacteria</taxon>
        <taxon>Pseudomonadati</taxon>
        <taxon>Verrucomicrobiota</taxon>
        <taxon>Terrimicrobiia</taxon>
        <taxon>Terrimicrobiales</taxon>
        <taxon>Terrimicrobiaceae</taxon>
        <taxon>Terrimicrobium</taxon>
    </lineage>
</organism>